<protein>
    <recommendedName>
        <fullName evidence="7">Entericidin EcnAB</fullName>
    </recommendedName>
</protein>
<proteinExistence type="predicted"/>
<organism evidence="6">
    <name type="scientific">marine sediment metagenome</name>
    <dbReference type="NCBI Taxonomy" id="412755"/>
    <lineage>
        <taxon>unclassified sequences</taxon>
        <taxon>metagenomes</taxon>
        <taxon>ecological metagenomes</taxon>
    </lineage>
</organism>
<accession>A0A0F9Y093</accession>
<keyword evidence="1" id="KW-1003">Cell membrane</keyword>
<evidence type="ECO:0000256" key="1">
    <source>
        <dbReference type="ARBA" id="ARBA00022475"/>
    </source>
</evidence>
<dbReference type="AlphaFoldDB" id="A0A0F9Y093"/>
<evidence type="ECO:0000256" key="4">
    <source>
        <dbReference type="ARBA" id="ARBA00023139"/>
    </source>
</evidence>
<sequence length="46" mass="4880">MKRTLALSLLMLVTLLLISGCNTIQGAGKDIEQGGEAVQRSADSYL</sequence>
<dbReference type="GO" id="GO:0009636">
    <property type="term" value="P:response to toxic substance"/>
    <property type="evidence" value="ECO:0007669"/>
    <property type="project" value="InterPro"/>
</dbReference>
<evidence type="ECO:0008006" key="7">
    <source>
        <dbReference type="Google" id="ProtNLM"/>
    </source>
</evidence>
<keyword evidence="3" id="KW-0472">Membrane</keyword>
<dbReference type="EMBL" id="LAZR01000053">
    <property type="protein sequence ID" value="KKN98068.1"/>
    <property type="molecule type" value="Genomic_DNA"/>
</dbReference>
<evidence type="ECO:0000313" key="6">
    <source>
        <dbReference type="EMBL" id="KKN98068.1"/>
    </source>
</evidence>
<name>A0A0F9Y093_9ZZZZ</name>
<dbReference type="PROSITE" id="PS51257">
    <property type="entry name" value="PROKAR_LIPOPROTEIN"/>
    <property type="match status" value="1"/>
</dbReference>
<evidence type="ECO:0000256" key="2">
    <source>
        <dbReference type="ARBA" id="ARBA00022729"/>
    </source>
</evidence>
<keyword evidence="2" id="KW-0732">Signal</keyword>
<gene>
    <name evidence="6" type="ORF">LCGC14_0149290</name>
</gene>
<evidence type="ECO:0000256" key="5">
    <source>
        <dbReference type="ARBA" id="ARBA00023288"/>
    </source>
</evidence>
<dbReference type="InterPro" id="IPR012556">
    <property type="entry name" value="Entericidin"/>
</dbReference>
<keyword evidence="4" id="KW-0564">Palmitate</keyword>
<reference evidence="6" key="1">
    <citation type="journal article" date="2015" name="Nature">
        <title>Complex archaea that bridge the gap between prokaryotes and eukaryotes.</title>
        <authorList>
            <person name="Spang A."/>
            <person name="Saw J.H."/>
            <person name="Jorgensen S.L."/>
            <person name="Zaremba-Niedzwiedzka K."/>
            <person name="Martijn J."/>
            <person name="Lind A.E."/>
            <person name="van Eijk R."/>
            <person name="Schleper C."/>
            <person name="Guy L."/>
            <person name="Ettema T.J."/>
        </authorList>
    </citation>
    <scope>NUCLEOTIDE SEQUENCE</scope>
</reference>
<dbReference type="Pfam" id="PF08085">
    <property type="entry name" value="Entericidin"/>
    <property type="match status" value="1"/>
</dbReference>
<evidence type="ECO:0000256" key="3">
    <source>
        <dbReference type="ARBA" id="ARBA00023136"/>
    </source>
</evidence>
<comment type="caution">
    <text evidence="6">The sequence shown here is derived from an EMBL/GenBank/DDBJ whole genome shotgun (WGS) entry which is preliminary data.</text>
</comment>
<dbReference type="GO" id="GO:0016020">
    <property type="term" value="C:membrane"/>
    <property type="evidence" value="ECO:0007669"/>
    <property type="project" value="InterPro"/>
</dbReference>
<keyword evidence="5" id="KW-0449">Lipoprotein</keyword>